<feature type="domain" description="Pseudouridine synthase RsuA/RluA-like" evidence="7">
    <location>
        <begin position="88"/>
        <end position="245"/>
    </location>
</feature>
<evidence type="ECO:0000256" key="3">
    <source>
        <dbReference type="ARBA" id="ARBA00036882"/>
    </source>
</evidence>
<comment type="function">
    <text evidence="6">Responsible for synthesis of pseudouridine from uracil.</text>
</comment>
<dbReference type="PROSITE" id="PS50889">
    <property type="entry name" value="S4"/>
    <property type="match status" value="1"/>
</dbReference>
<dbReference type="GO" id="GO:0003723">
    <property type="term" value="F:RNA binding"/>
    <property type="evidence" value="ECO:0007669"/>
    <property type="project" value="UniProtKB-KW"/>
</dbReference>
<organism evidence="8 9">
    <name type="scientific">Acetobacter vaccinii</name>
    <dbReference type="NCBI Taxonomy" id="2592655"/>
    <lineage>
        <taxon>Bacteria</taxon>
        <taxon>Pseudomonadati</taxon>
        <taxon>Pseudomonadota</taxon>
        <taxon>Alphaproteobacteria</taxon>
        <taxon>Acetobacterales</taxon>
        <taxon>Acetobacteraceae</taxon>
        <taxon>Acetobacter</taxon>
    </lineage>
</organism>
<dbReference type="InterPro" id="IPR006145">
    <property type="entry name" value="PsdUridine_synth_RsuA/RluA"/>
</dbReference>
<evidence type="ECO:0000313" key="9">
    <source>
        <dbReference type="Proteomes" id="UP000324536"/>
    </source>
</evidence>
<comment type="catalytic activity">
    <reaction evidence="6">
        <text>a uridine in RNA = a pseudouridine in RNA</text>
        <dbReference type="Rhea" id="RHEA:48348"/>
        <dbReference type="Rhea" id="RHEA-COMP:12068"/>
        <dbReference type="Rhea" id="RHEA-COMP:12069"/>
        <dbReference type="ChEBI" id="CHEBI:65314"/>
        <dbReference type="ChEBI" id="CHEBI:65315"/>
    </reaction>
</comment>
<dbReference type="EMBL" id="CP043506">
    <property type="protein sequence ID" value="QEO18595.1"/>
    <property type="molecule type" value="Genomic_DNA"/>
</dbReference>
<dbReference type="Gene3D" id="3.30.2350.10">
    <property type="entry name" value="Pseudouridine synthase"/>
    <property type="match status" value="1"/>
</dbReference>
<evidence type="ECO:0000313" key="8">
    <source>
        <dbReference type="EMBL" id="QEO18595.1"/>
    </source>
</evidence>
<dbReference type="PANTHER" id="PTHR21600:SF44">
    <property type="entry name" value="RIBOSOMAL LARGE SUBUNIT PSEUDOURIDINE SYNTHASE D"/>
    <property type="match status" value="1"/>
</dbReference>
<dbReference type="Pfam" id="PF00849">
    <property type="entry name" value="PseudoU_synth_2"/>
    <property type="match status" value="1"/>
</dbReference>
<dbReference type="PROSITE" id="PS01129">
    <property type="entry name" value="PSI_RLU"/>
    <property type="match status" value="1"/>
</dbReference>
<dbReference type="Proteomes" id="UP000324536">
    <property type="component" value="Chromosome"/>
</dbReference>
<reference evidence="8 9" key="1">
    <citation type="submission" date="2019-09" db="EMBL/GenBank/DDBJ databases">
        <title>Genome sequencing of strain KACC 21233.</title>
        <authorList>
            <person name="Heo J."/>
            <person name="Kim S.-J."/>
            <person name="Kim J.-S."/>
            <person name="Hong S.-B."/>
            <person name="Kwon S.-W."/>
        </authorList>
    </citation>
    <scope>NUCLEOTIDE SEQUENCE [LARGE SCALE GENOMIC DNA]</scope>
    <source>
        <strain evidence="8 9">KACC 21233</strain>
    </source>
</reference>
<keyword evidence="2 6" id="KW-0413">Isomerase</keyword>
<dbReference type="InterPro" id="IPR006224">
    <property type="entry name" value="PsdUridine_synth_RluA-like_CS"/>
</dbReference>
<sequence>MFHLVVEEGQAGERVDRYLAANAQDLSRSRIKGLIEAGCLLCDGQLLREPAAAVRVGMALVLTVPPAAPATPEGEQCVAFTVLYEDDDLIVLDKPAGLVVHPAPGNETGTLVNGLIAHCGDSLKGIGGERRPGIVHRLDKDTSGVMVVAKTEKAHLALSEDFAARRIDRAYLAVCWGVPAPASGEFEGAIGRDKRDRKRMALTERGGKWALTRYRALQLFGTGATLMECRLATGRTHQIRVHFSANGHPLLGDPLYLRRIPAASRQLPAAARAAALDFPRQALHAARLGFTHPCTGVELSFETPMPEDMQALLEALAES</sequence>
<keyword evidence="9" id="KW-1185">Reference proteome</keyword>
<evidence type="ECO:0000259" key="7">
    <source>
        <dbReference type="Pfam" id="PF00849"/>
    </source>
</evidence>
<name>A0A5C1YSC9_9PROT</name>
<dbReference type="AlphaFoldDB" id="A0A5C1YSC9"/>
<dbReference type="SUPFAM" id="SSF55174">
    <property type="entry name" value="Alpha-L RNA-binding motif"/>
    <property type="match status" value="1"/>
</dbReference>
<accession>A0A5C1YSC9</accession>
<dbReference type="CDD" id="cd00165">
    <property type="entry name" value="S4"/>
    <property type="match status" value="1"/>
</dbReference>
<evidence type="ECO:0000256" key="4">
    <source>
        <dbReference type="PIRSR" id="PIRSR606225-1"/>
    </source>
</evidence>
<dbReference type="SUPFAM" id="SSF55120">
    <property type="entry name" value="Pseudouridine synthase"/>
    <property type="match status" value="1"/>
</dbReference>
<dbReference type="InterPro" id="IPR036986">
    <property type="entry name" value="S4_RNA-bd_sf"/>
</dbReference>
<dbReference type="NCBIfam" id="TIGR00005">
    <property type="entry name" value="rluA_subfam"/>
    <property type="match status" value="1"/>
</dbReference>
<dbReference type="CDD" id="cd02869">
    <property type="entry name" value="PseudoU_synth_RluA_like"/>
    <property type="match status" value="1"/>
</dbReference>
<gene>
    <name evidence="8" type="ORF">FLP30_06040</name>
</gene>
<evidence type="ECO:0000256" key="1">
    <source>
        <dbReference type="ARBA" id="ARBA00010876"/>
    </source>
</evidence>
<evidence type="ECO:0000256" key="5">
    <source>
        <dbReference type="PROSITE-ProRule" id="PRU00182"/>
    </source>
</evidence>
<protein>
    <recommendedName>
        <fullName evidence="6">Pseudouridine synthase</fullName>
        <ecNumber evidence="6">5.4.99.-</ecNumber>
    </recommendedName>
</protein>
<dbReference type="KEGG" id="acek:FLP30_06040"/>
<comment type="similarity">
    <text evidence="1 6">Belongs to the pseudouridine synthase RluA family.</text>
</comment>
<dbReference type="InterPro" id="IPR050188">
    <property type="entry name" value="RluA_PseudoU_synthase"/>
</dbReference>
<feature type="active site" evidence="4">
    <location>
        <position position="139"/>
    </location>
</feature>
<dbReference type="Gene3D" id="3.10.290.10">
    <property type="entry name" value="RNA-binding S4 domain"/>
    <property type="match status" value="1"/>
</dbReference>
<dbReference type="EC" id="5.4.99.-" evidence="6"/>
<dbReference type="PANTHER" id="PTHR21600">
    <property type="entry name" value="MITOCHONDRIAL RNA PSEUDOURIDINE SYNTHASE"/>
    <property type="match status" value="1"/>
</dbReference>
<keyword evidence="5" id="KW-0694">RNA-binding</keyword>
<proteinExistence type="inferred from homology"/>
<evidence type="ECO:0000256" key="6">
    <source>
        <dbReference type="RuleBase" id="RU362028"/>
    </source>
</evidence>
<dbReference type="InterPro" id="IPR006225">
    <property type="entry name" value="PsdUridine_synth_RluC/D"/>
</dbReference>
<dbReference type="RefSeq" id="WP_149280254.1">
    <property type="nucleotide sequence ID" value="NZ_CP043506.1"/>
</dbReference>
<evidence type="ECO:0000256" key="2">
    <source>
        <dbReference type="ARBA" id="ARBA00023235"/>
    </source>
</evidence>
<dbReference type="InterPro" id="IPR020103">
    <property type="entry name" value="PsdUridine_synth_cat_dom_sf"/>
</dbReference>
<dbReference type="GO" id="GO:0000455">
    <property type="term" value="P:enzyme-directed rRNA pseudouridine synthesis"/>
    <property type="evidence" value="ECO:0007669"/>
    <property type="project" value="TreeGrafter"/>
</dbReference>
<dbReference type="OrthoDB" id="9807829at2"/>
<dbReference type="GO" id="GO:0160140">
    <property type="term" value="F:23S rRNA pseudouridine(1911/1915/1917) synthase activity"/>
    <property type="evidence" value="ECO:0007669"/>
    <property type="project" value="UniProtKB-EC"/>
</dbReference>
<comment type="catalytic activity">
    <reaction evidence="3">
        <text>uridine(1911/1915/1917) in 23S rRNA = pseudouridine(1911/1915/1917) in 23S rRNA</text>
        <dbReference type="Rhea" id="RHEA:42524"/>
        <dbReference type="Rhea" id="RHEA-COMP:10097"/>
        <dbReference type="Rhea" id="RHEA-COMP:10098"/>
        <dbReference type="ChEBI" id="CHEBI:65314"/>
        <dbReference type="ChEBI" id="CHEBI:65315"/>
        <dbReference type="EC" id="5.4.99.23"/>
    </reaction>
</comment>